<dbReference type="Proteomes" id="UP001232445">
    <property type="component" value="Unassembled WGS sequence"/>
</dbReference>
<sequence length="52" mass="6093">MEHLCVPWAMRWRIGAQKADILNFAVPMLREKWIALMIKPKLTMEITIEVLG</sequence>
<organism evidence="1 2">
    <name type="scientific">Caldalkalibacillus uzonensis</name>
    <dbReference type="NCBI Taxonomy" id="353224"/>
    <lineage>
        <taxon>Bacteria</taxon>
        <taxon>Bacillati</taxon>
        <taxon>Bacillota</taxon>
        <taxon>Bacilli</taxon>
        <taxon>Bacillales</taxon>
        <taxon>Bacillaceae</taxon>
        <taxon>Caldalkalibacillus</taxon>
    </lineage>
</organism>
<evidence type="ECO:0000313" key="2">
    <source>
        <dbReference type="Proteomes" id="UP001232445"/>
    </source>
</evidence>
<name>A0ABU0CPG8_9BACI</name>
<protein>
    <submittedName>
        <fullName evidence="1">Uncharacterized protein</fullName>
    </submittedName>
</protein>
<dbReference type="EMBL" id="JAUSUQ010000001">
    <property type="protein sequence ID" value="MDQ0337395.1"/>
    <property type="molecule type" value="Genomic_DNA"/>
</dbReference>
<gene>
    <name evidence="1" type="ORF">J2S00_000165</name>
</gene>
<proteinExistence type="predicted"/>
<reference evidence="1 2" key="1">
    <citation type="submission" date="2023-07" db="EMBL/GenBank/DDBJ databases">
        <title>Genomic Encyclopedia of Type Strains, Phase IV (KMG-IV): sequencing the most valuable type-strain genomes for metagenomic binning, comparative biology and taxonomic classification.</title>
        <authorList>
            <person name="Goeker M."/>
        </authorList>
    </citation>
    <scope>NUCLEOTIDE SEQUENCE [LARGE SCALE GENOMIC DNA]</scope>
    <source>
        <strain evidence="1 2">DSM 17740</strain>
    </source>
</reference>
<comment type="caution">
    <text evidence="1">The sequence shown here is derived from an EMBL/GenBank/DDBJ whole genome shotgun (WGS) entry which is preliminary data.</text>
</comment>
<accession>A0ABU0CPG8</accession>
<evidence type="ECO:0000313" key="1">
    <source>
        <dbReference type="EMBL" id="MDQ0337395.1"/>
    </source>
</evidence>
<keyword evidence="2" id="KW-1185">Reference proteome</keyword>